<reference evidence="6" key="2">
    <citation type="journal article" date="2021" name="PeerJ">
        <title>Extensive microbial diversity within the chicken gut microbiome revealed by metagenomics and culture.</title>
        <authorList>
            <person name="Gilroy R."/>
            <person name="Ravi A."/>
            <person name="Getino M."/>
            <person name="Pursley I."/>
            <person name="Horton D.L."/>
            <person name="Alikhan N.F."/>
            <person name="Baker D."/>
            <person name="Gharbi K."/>
            <person name="Hall N."/>
            <person name="Watson M."/>
            <person name="Adriaenssens E.M."/>
            <person name="Foster-Nyarko E."/>
            <person name="Jarju S."/>
            <person name="Secka A."/>
            <person name="Antonio M."/>
            <person name="Oren A."/>
            <person name="Chaudhuri R.R."/>
            <person name="La Ragione R."/>
            <person name="Hildebrand F."/>
            <person name="Pallen M.J."/>
        </authorList>
    </citation>
    <scope>NUCLEOTIDE SEQUENCE</scope>
    <source>
        <strain evidence="6">ChiW13-3771</strain>
    </source>
</reference>
<dbReference type="SUPFAM" id="SSF52540">
    <property type="entry name" value="P-loop containing nucleoside triphosphate hydrolases"/>
    <property type="match status" value="1"/>
</dbReference>
<dbReference type="GO" id="GO:0005524">
    <property type="term" value="F:ATP binding"/>
    <property type="evidence" value="ECO:0007669"/>
    <property type="project" value="UniProtKB-KW"/>
</dbReference>
<dbReference type="CDD" id="cd10147">
    <property type="entry name" value="Wzt_C-like"/>
    <property type="match status" value="1"/>
</dbReference>
<dbReference type="GO" id="GO:0140359">
    <property type="term" value="F:ABC-type transporter activity"/>
    <property type="evidence" value="ECO:0007669"/>
    <property type="project" value="InterPro"/>
</dbReference>
<organism evidence="6 7">
    <name type="scientific">Candidatus Fimimorpha faecalis</name>
    <dbReference type="NCBI Taxonomy" id="2840824"/>
    <lineage>
        <taxon>Bacteria</taxon>
        <taxon>Bacillati</taxon>
        <taxon>Bacillota</taxon>
        <taxon>Clostridia</taxon>
        <taxon>Eubacteriales</taxon>
        <taxon>Candidatus Fimimorpha</taxon>
    </lineage>
</organism>
<dbReference type="InterPro" id="IPR029439">
    <property type="entry name" value="Wzt_C"/>
</dbReference>
<evidence type="ECO:0000256" key="2">
    <source>
        <dbReference type="ARBA" id="ARBA00022448"/>
    </source>
</evidence>
<keyword evidence="4 6" id="KW-0067">ATP-binding</keyword>
<dbReference type="CDD" id="cd03220">
    <property type="entry name" value="ABC_KpsT_Wzt"/>
    <property type="match status" value="1"/>
</dbReference>
<evidence type="ECO:0000313" key="6">
    <source>
        <dbReference type="EMBL" id="HIR88680.1"/>
    </source>
</evidence>
<name>A0A9D1JDD2_9FIRM</name>
<dbReference type="Gene3D" id="3.40.50.300">
    <property type="entry name" value="P-loop containing nucleotide triphosphate hydrolases"/>
    <property type="match status" value="1"/>
</dbReference>
<dbReference type="SMART" id="SM00382">
    <property type="entry name" value="AAA"/>
    <property type="match status" value="1"/>
</dbReference>
<dbReference type="InterPro" id="IPR050683">
    <property type="entry name" value="Bact_Polysacc_Export_ATP-bd"/>
</dbReference>
<evidence type="ECO:0000259" key="5">
    <source>
        <dbReference type="PROSITE" id="PS50893"/>
    </source>
</evidence>
<sequence length="432" mass="48727">MMEKKEVVIRVRQLAKEYQLGVIGRGTLQREFQSWWAKKRGKEDPNEKIGQSHRTEEGHFYALEDISFDIYKGERIGVIGANGAGKSTLFKLLARVTAPTKGAIGIKGRISSMLEVGTGFHAELTGRENIYLNGAILGMKRGEVDEKIEDIIAFSECETFIDTPVKRYSSGMYVKLAFAVAAHLNSEILLMDEVLAVGDMKFQKKCLEKMTELSEDEQKTILYVSHNMETIRTLCDRCIVLDSGKIIFDGDTEQAIAVYLGSVVQMKQHYTYNEKSDLRKTSGKLRFCALDFKGNPAFAAAEGLTVCIHYQVKEKIEDLHIRLTIHNQEQQVIGTSVSESLGELKKDSQKQVYLRLDTKMLAKGVYTAELAAVEPLGEGRQIRHAWLEHAFAFEITEDAFSQYRLNWPVKQWGYTVYPDLEVLDDAVSTKGV</sequence>
<comment type="similarity">
    <text evidence="1">Belongs to the ABC transporter superfamily.</text>
</comment>
<dbReference type="AlphaFoldDB" id="A0A9D1JDD2"/>
<dbReference type="InterPro" id="IPR015860">
    <property type="entry name" value="ABC_transpr_TagH-like"/>
</dbReference>
<proteinExistence type="inferred from homology"/>
<evidence type="ECO:0000256" key="4">
    <source>
        <dbReference type="ARBA" id="ARBA00022840"/>
    </source>
</evidence>
<dbReference type="InterPro" id="IPR003593">
    <property type="entry name" value="AAA+_ATPase"/>
</dbReference>
<evidence type="ECO:0000313" key="7">
    <source>
        <dbReference type="Proteomes" id="UP000824201"/>
    </source>
</evidence>
<dbReference type="Gene3D" id="2.70.50.60">
    <property type="entry name" value="abc- transporter (atp binding component) like domain"/>
    <property type="match status" value="1"/>
</dbReference>
<protein>
    <submittedName>
        <fullName evidence="6">ABC transporter ATP-binding protein</fullName>
    </submittedName>
</protein>
<reference evidence="6" key="1">
    <citation type="submission" date="2020-10" db="EMBL/GenBank/DDBJ databases">
        <authorList>
            <person name="Gilroy R."/>
        </authorList>
    </citation>
    <scope>NUCLEOTIDE SEQUENCE</scope>
    <source>
        <strain evidence="6">ChiW13-3771</strain>
    </source>
</reference>
<keyword evidence="3" id="KW-0547">Nucleotide-binding</keyword>
<dbReference type="GO" id="GO:0016020">
    <property type="term" value="C:membrane"/>
    <property type="evidence" value="ECO:0007669"/>
    <property type="project" value="InterPro"/>
</dbReference>
<dbReference type="PROSITE" id="PS50893">
    <property type="entry name" value="ABC_TRANSPORTER_2"/>
    <property type="match status" value="1"/>
</dbReference>
<feature type="domain" description="ABC transporter" evidence="5">
    <location>
        <begin position="47"/>
        <end position="268"/>
    </location>
</feature>
<dbReference type="PANTHER" id="PTHR46743:SF2">
    <property type="entry name" value="TEICHOIC ACIDS EXPORT ATP-BINDING PROTEIN TAGH"/>
    <property type="match status" value="1"/>
</dbReference>
<gene>
    <name evidence="6" type="ORF">IAC96_06995</name>
</gene>
<evidence type="ECO:0000256" key="1">
    <source>
        <dbReference type="ARBA" id="ARBA00005417"/>
    </source>
</evidence>
<dbReference type="GO" id="GO:0016887">
    <property type="term" value="F:ATP hydrolysis activity"/>
    <property type="evidence" value="ECO:0007669"/>
    <property type="project" value="InterPro"/>
</dbReference>
<evidence type="ECO:0000256" key="3">
    <source>
        <dbReference type="ARBA" id="ARBA00022741"/>
    </source>
</evidence>
<dbReference type="EMBL" id="DVHN01000081">
    <property type="protein sequence ID" value="HIR88680.1"/>
    <property type="molecule type" value="Genomic_DNA"/>
</dbReference>
<keyword evidence="2" id="KW-0813">Transport</keyword>
<dbReference type="Pfam" id="PF00005">
    <property type="entry name" value="ABC_tran"/>
    <property type="match status" value="1"/>
</dbReference>
<accession>A0A9D1JDD2</accession>
<dbReference type="InterPro" id="IPR027417">
    <property type="entry name" value="P-loop_NTPase"/>
</dbReference>
<dbReference type="Proteomes" id="UP000824201">
    <property type="component" value="Unassembled WGS sequence"/>
</dbReference>
<dbReference type="InterPro" id="IPR003439">
    <property type="entry name" value="ABC_transporter-like_ATP-bd"/>
</dbReference>
<comment type="caution">
    <text evidence="6">The sequence shown here is derived from an EMBL/GenBank/DDBJ whole genome shotgun (WGS) entry which is preliminary data.</text>
</comment>
<dbReference type="PANTHER" id="PTHR46743">
    <property type="entry name" value="TEICHOIC ACIDS EXPORT ATP-BINDING PROTEIN TAGH"/>
    <property type="match status" value="1"/>
</dbReference>
<dbReference type="Pfam" id="PF14524">
    <property type="entry name" value="Wzt_C"/>
    <property type="match status" value="1"/>
</dbReference>